<dbReference type="GO" id="GO:0005576">
    <property type="term" value="C:extracellular region"/>
    <property type="evidence" value="ECO:0007669"/>
    <property type="project" value="TreeGrafter"/>
</dbReference>
<dbReference type="Gene3D" id="2.120.10.30">
    <property type="entry name" value="TolB, C-terminal domain"/>
    <property type="match status" value="2"/>
</dbReference>
<comment type="caution">
    <text evidence="5">The sequence shown here is derived from an EMBL/GenBank/DDBJ whole genome shotgun (WGS) entry which is preliminary data.</text>
</comment>
<reference evidence="5" key="1">
    <citation type="submission" date="2023-03" db="EMBL/GenBank/DDBJ databases">
        <authorList>
            <person name="Steffen K."/>
            <person name="Cardenas P."/>
        </authorList>
    </citation>
    <scope>NUCLEOTIDE SEQUENCE</scope>
</reference>
<dbReference type="PANTHER" id="PTHR10680">
    <property type="entry name" value="PEPTIDYL-GLYCINE ALPHA-AMIDATING MONOOXYGENASE"/>
    <property type="match status" value="1"/>
</dbReference>
<gene>
    <name evidence="5" type="ORF">GBAR_LOCUS737</name>
</gene>
<protein>
    <submittedName>
        <fullName evidence="5">E3 ubiquitin-protein ligase TRIM71</fullName>
    </submittedName>
</protein>
<feature type="repeat" description="NHL" evidence="4">
    <location>
        <begin position="160"/>
        <end position="203"/>
    </location>
</feature>
<dbReference type="PANTHER" id="PTHR10680:SF38">
    <property type="entry name" value="BLL1368 PROTEIN"/>
    <property type="match status" value="1"/>
</dbReference>
<sequence>MPDVYGQGDFQYTFTADWLKLPDGMRLLECPGVAVDGNDRVFILTRGEHPIMVFDKDGNFERSFGQGHFSENRTHGLYYSAADDTLLAADDGIHTIQKFSVTGEKLMEIGEKNHPAPRWSGQPFNRPTSAAIRPSNGDIYVSDGYGNSRIHVYSPEGGYKFSWGEPGIDAGQFIRPHNIAFDEDERVYVVDRECHRIQLFDTDGNFLTMWSNIHRPDAMVYWQGHIYVGELNGMGGVDDAPGLGHRVTIYDRDGNRVCTFGDKDEGEGPGQFIAPHGIAVDSTGAVYVSEVSYTIRGSHMDPPRELRSFSKYARA</sequence>
<keyword evidence="2" id="KW-0677">Repeat</keyword>
<evidence type="ECO:0000256" key="2">
    <source>
        <dbReference type="ARBA" id="ARBA00022737"/>
    </source>
</evidence>
<dbReference type="Pfam" id="PF17170">
    <property type="entry name" value="DUF5128"/>
    <property type="match status" value="1"/>
</dbReference>
<dbReference type="InterPro" id="IPR011042">
    <property type="entry name" value="6-blade_b-propeller_TolB-like"/>
</dbReference>
<dbReference type="EMBL" id="CASHTH010000113">
    <property type="protein sequence ID" value="CAI7991432.1"/>
    <property type="molecule type" value="Genomic_DNA"/>
</dbReference>
<proteinExistence type="predicted"/>
<keyword evidence="3" id="KW-0325">Glycoprotein</keyword>
<accession>A0AA35QUC5</accession>
<evidence type="ECO:0000256" key="4">
    <source>
        <dbReference type="PROSITE-ProRule" id="PRU00504"/>
    </source>
</evidence>
<organism evidence="5 6">
    <name type="scientific">Geodia barretti</name>
    <name type="common">Barrett's horny sponge</name>
    <dbReference type="NCBI Taxonomy" id="519541"/>
    <lineage>
        <taxon>Eukaryota</taxon>
        <taxon>Metazoa</taxon>
        <taxon>Porifera</taxon>
        <taxon>Demospongiae</taxon>
        <taxon>Heteroscleromorpha</taxon>
        <taxon>Tetractinellida</taxon>
        <taxon>Astrophorina</taxon>
        <taxon>Geodiidae</taxon>
        <taxon>Geodia</taxon>
    </lineage>
</organism>
<evidence type="ECO:0000256" key="1">
    <source>
        <dbReference type="ARBA" id="ARBA00022729"/>
    </source>
</evidence>
<name>A0AA35QUC5_GEOBA</name>
<dbReference type="Proteomes" id="UP001174909">
    <property type="component" value="Unassembled WGS sequence"/>
</dbReference>
<evidence type="ECO:0000256" key="3">
    <source>
        <dbReference type="ARBA" id="ARBA00023180"/>
    </source>
</evidence>
<dbReference type="SUPFAM" id="SSF63829">
    <property type="entry name" value="Calcium-dependent phosphotriesterase"/>
    <property type="match status" value="1"/>
</dbReference>
<dbReference type="PROSITE" id="PS51125">
    <property type="entry name" value="NHL"/>
    <property type="match status" value="2"/>
</dbReference>
<dbReference type="CDD" id="cd14958">
    <property type="entry name" value="NHL_PAL_like"/>
    <property type="match status" value="1"/>
</dbReference>
<evidence type="ECO:0000313" key="5">
    <source>
        <dbReference type="EMBL" id="CAI7991432.1"/>
    </source>
</evidence>
<keyword evidence="1" id="KW-0732">Signal</keyword>
<feature type="repeat" description="NHL" evidence="4">
    <location>
        <begin position="120"/>
        <end position="156"/>
    </location>
</feature>
<dbReference type="AlphaFoldDB" id="A0AA35QUC5"/>
<evidence type="ECO:0000313" key="6">
    <source>
        <dbReference type="Proteomes" id="UP001174909"/>
    </source>
</evidence>
<dbReference type="InterPro" id="IPR001258">
    <property type="entry name" value="NHL_repeat"/>
</dbReference>
<keyword evidence="6" id="KW-1185">Reference proteome</keyword>